<keyword evidence="2" id="KW-1003">Cell membrane</keyword>
<name>A0A7D9I721_PARCT</name>
<comment type="subcellular location">
    <subcellularLocation>
        <location evidence="1">Cell membrane</location>
        <topology evidence="1">Multi-pass membrane protein</topology>
    </subcellularLocation>
</comment>
<dbReference type="PANTHER" id="PTHR22750">
    <property type="entry name" value="G-PROTEIN COUPLED RECEPTOR"/>
    <property type="match status" value="1"/>
</dbReference>
<dbReference type="InterPro" id="IPR017452">
    <property type="entry name" value="GPCR_Rhodpsn_7TM"/>
</dbReference>
<dbReference type="AlphaFoldDB" id="A0A7D9I721"/>
<evidence type="ECO:0000256" key="1">
    <source>
        <dbReference type="ARBA" id="ARBA00004651"/>
    </source>
</evidence>
<dbReference type="PROSITE" id="PS50262">
    <property type="entry name" value="G_PROTEIN_RECEP_F1_2"/>
    <property type="match status" value="1"/>
</dbReference>
<evidence type="ECO:0000313" key="7">
    <source>
        <dbReference type="Proteomes" id="UP001152795"/>
    </source>
</evidence>
<gene>
    <name evidence="6" type="ORF">PACLA_8A041815</name>
</gene>
<evidence type="ECO:0000313" key="6">
    <source>
        <dbReference type="EMBL" id="CAB4003206.1"/>
    </source>
</evidence>
<keyword evidence="7" id="KW-1185">Reference proteome</keyword>
<keyword evidence="4" id="KW-1133">Transmembrane helix</keyword>
<evidence type="ECO:0000256" key="5">
    <source>
        <dbReference type="ARBA" id="ARBA00023136"/>
    </source>
</evidence>
<dbReference type="CDD" id="cd00637">
    <property type="entry name" value="7tm_classA_rhodopsin-like"/>
    <property type="match status" value="1"/>
</dbReference>
<dbReference type="Gene3D" id="1.20.1070.10">
    <property type="entry name" value="Rhodopsin 7-helix transmembrane proteins"/>
    <property type="match status" value="1"/>
</dbReference>
<accession>A0A7D9I721</accession>
<sequence>MEYHTNTTEREEYFMVGWFKYPKDLDVNYDLLQLLYVIINIISLPLNVIFLAMIIKNPGSKTWTNMSIILASLSIMNLAANGVSTVNEVYKIYEGDQTTLISNNVMTSILAMAFTKYYVSTFLLAFITYAMIVKPLLYKAMSPKPRTMVFIILALWLTAAGVFLILPLFIDDYSDITQTIVAIFTWLFTFVMAIMYAKILTTLRRRKRELQSTLNVAASRQGLLVIKQNSKLATTLFVYIIILVLKTLPITTCLFLLINCPPCNKPLTIKLILHLIPPTCLMSVLFPIHWLFGTPQYYNEIKRLASKLMTCFKH</sequence>
<dbReference type="Proteomes" id="UP001152795">
    <property type="component" value="Unassembled WGS sequence"/>
</dbReference>
<dbReference type="GO" id="GO:0005886">
    <property type="term" value="C:plasma membrane"/>
    <property type="evidence" value="ECO:0007669"/>
    <property type="project" value="UniProtKB-SubCell"/>
</dbReference>
<evidence type="ECO:0000256" key="2">
    <source>
        <dbReference type="ARBA" id="ARBA00022475"/>
    </source>
</evidence>
<evidence type="ECO:0000256" key="4">
    <source>
        <dbReference type="ARBA" id="ARBA00022989"/>
    </source>
</evidence>
<comment type="caution">
    <text evidence="6">The sequence shown here is derived from an EMBL/GenBank/DDBJ whole genome shotgun (WGS) entry which is preliminary data.</text>
</comment>
<dbReference type="EMBL" id="CACRXK020004566">
    <property type="protein sequence ID" value="CAB4003206.1"/>
    <property type="molecule type" value="Genomic_DNA"/>
</dbReference>
<dbReference type="SUPFAM" id="SSF81321">
    <property type="entry name" value="Family A G protein-coupled receptor-like"/>
    <property type="match status" value="1"/>
</dbReference>
<keyword evidence="3" id="KW-0812">Transmembrane</keyword>
<organism evidence="6 7">
    <name type="scientific">Paramuricea clavata</name>
    <name type="common">Red gorgonian</name>
    <name type="synonym">Violescent sea-whip</name>
    <dbReference type="NCBI Taxonomy" id="317549"/>
    <lineage>
        <taxon>Eukaryota</taxon>
        <taxon>Metazoa</taxon>
        <taxon>Cnidaria</taxon>
        <taxon>Anthozoa</taxon>
        <taxon>Octocorallia</taxon>
        <taxon>Malacalcyonacea</taxon>
        <taxon>Plexauridae</taxon>
        <taxon>Paramuricea</taxon>
    </lineage>
</organism>
<proteinExistence type="predicted"/>
<reference evidence="6" key="1">
    <citation type="submission" date="2020-04" db="EMBL/GenBank/DDBJ databases">
        <authorList>
            <person name="Alioto T."/>
            <person name="Alioto T."/>
            <person name="Gomez Garrido J."/>
        </authorList>
    </citation>
    <scope>NUCLEOTIDE SEQUENCE</scope>
    <source>
        <strain evidence="6">A484AB</strain>
    </source>
</reference>
<protein>
    <submittedName>
        <fullName evidence="6">---NA</fullName>
    </submittedName>
</protein>
<dbReference type="OrthoDB" id="10599428at2759"/>
<evidence type="ECO:0000256" key="3">
    <source>
        <dbReference type="ARBA" id="ARBA00022692"/>
    </source>
</evidence>
<keyword evidence="5" id="KW-0472">Membrane</keyword>